<accession>A0A4C2E1B3</accession>
<sequence>MVLKPKYKLKPGSKKSWKWPLGISKLGSLQKSFKQLTPLQKKLISILTAFTLLLYFLSSVFQMKSSSGKVYPIEHGYYQNEIPASRQYIFPYIEHGGILKEIGIKGLFNLRTELDGETKFVLNPQDKPLSDEEKKKPADQILLVKKSFLDHGKLIYRKENNHPEIVIVTLIDFENYPVETMVNIVQNRVDYAQKHNYGVYVRWVQEFIPMLKYQDTEHNYEFIKPLVMRAAMHAFPKAKHLMFVDQDAIIMKKNLPLEQHILNPKVLETGLLRTTPVVPGSNIKTYKNFQTAGTKIIIPQGSDGVFDLSAFLVSTDLYGKAFLEFLIDPLFMDYAWSSFKSSLGHLLQWHPQLLKRTAIVTNKIIAPTYDPVKGIAAKNKDTPPVLHYTEGDLVISLNGCKLRGSCASDINTFYEQTKK</sequence>
<evidence type="ECO:0000256" key="1">
    <source>
        <dbReference type="ARBA" id="ARBA00005664"/>
    </source>
</evidence>
<feature type="transmembrane region" description="Helical" evidence="4">
    <location>
        <begin position="43"/>
        <end position="61"/>
    </location>
</feature>
<comment type="similarity">
    <text evidence="1">Belongs to the glycosyltransferase 34 family.</text>
</comment>
<evidence type="ECO:0000256" key="2">
    <source>
        <dbReference type="ARBA" id="ARBA00022676"/>
    </source>
</evidence>
<dbReference type="Pfam" id="PF05637">
    <property type="entry name" value="Glyco_transf_34"/>
    <property type="match status" value="1"/>
</dbReference>
<keyword evidence="3" id="KW-0808">Transferase</keyword>
<dbReference type="GO" id="GO:0000136">
    <property type="term" value="C:mannan polymerase complex"/>
    <property type="evidence" value="ECO:0007669"/>
    <property type="project" value="TreeGrafter"/>
</dbReference>
<dbReference type="GO" id="GO:0000009">
    <property type="term" value="F:alpha-1,6-mannosyltransferase activity"/>
    <property type="evidence" value="ECO:0007669"/>
    <property type="project" value="TreeGrafter"/>
</dbReference>
<proteinExistence type="inferred from homology"/>
<keyword evidence="6" id="KW-1185">Reference proteome</keyword>
<dbReference type="OrthoDB" id="205108at2759"/>
<evidence type="ECO:0000256" key="3">
    <source>
        <dbReference type="ARBA" id="ARBA00022679"/>
    </source>
</evidence>
<evidence type="ECO:0000313" key="5">
    <source>
        <dbReference type="EMBL" id="GCE98054.1"/>
    </source>
</evidence>
<dbReference type="Proteomes" id="UP000301737">
    <property type="component" value="Unassembled WGS sequence"/>
</dbReference>
<reference evidence="5 6" key="1">
    <citation type="submission" date="2019-01" db="EMBL/GenBank/DDBJ databases">
        <title>Draft Genome Sequencing of Zygosaccharomyces mellis Ca-7.</title>
        <authorList>
            <person name="Shiwa Y."/>
            <person name="Kanesaki Y."/>
            <person name="Ishige T."/>
            <person name="Mura K."/>
            <person name="Hori T."/>
            <person name="Tamura T."/>
        </authorList>
    </citation>
    <scope>NUCLEOTIDE SEQUENCE [LARGE SCALE GENOMIC DNA]</scope>
    <source>
        <strain evidence="5 6">Ca-7</strain>
    </source>
</reference>
<dbReference type="PANTHER" id="PTHR31306">
    <property type="entry name" value="ALPHA-1,6-MANNOSYLTRANSFERASE MNN11-RELATED"/>
    <property type="match status" value="1"/>
</dbReference>
<keyword evidence="4" id="KW-1133">Transmembrane helix</keyword>
<organism evidence="5 6">
    <name type="scientific">Zygosaccharomyces mellis</name>
    <dbReference type="NCBI Taxonomy" id="42258"/>
    <lineage>
        <taxon>Eukaryota</taxon>
        <taxon>Fungi</taxon>
        <taxon>Dikarya</taxon>
        <taxon>Ascomycota</taxon>
        <taxon>Saccharomycotina</taxon>
        <taxon>Saccharomycetes</taxon>
        <taxon>Saccharomycetales</taxon>
        <taxon>Saccharomycetaceae</taxon>
        <taxon>Zygosaccharomyces</taxon>
    </lineage>
</organism>
<dbReference type="InterPro" id="IPR029044">
    <property type="entry name" value="Nucleotide-diphossugar_trans"/>
</dbReference>
<gene>
    <name evidence="5" type="ORF">ZYGM_004706</name>
</gene>
<dbReference type="EMBL" id="BIMX01000003">
    <property type="protein sequence ID" value="GCE98054.1"/>
    <property type="molecule type" value="Genomic_DNA"/>
</dbReference>
<dbReference type="InterPro" id="IPR008630">
    <property type="entry name" value="Glyco_trans_34"/>
</dbReference>
<keyword evidence="4" id="KW-0472">Membrane</keyword>
<dbReference type="PANTHER" id="PTHR31306:SF10">
    <property type="entry name" value="ALPHA-1,6-MANNOSYLTRANSFERASE MNN11-RELATED"/>
    <property type="match status" value="1"/>
</dbReference>
<keyword evidence="2" id="KW-0328">Glycosyltransferase</keyword>
<dbReference type="AlphaFoldDB" id="A0A4C2E1B3"/>
<comment type="caution">
    <text evidence="5">The sequence shown here is derived from an EMBL/GenBank/DDBJ whole genome shotgun (WGS) entry which is preliminary data.</text>
</comment>
<dbReference type="GO" id="GO:0006487">
    <property type="term" value="P:protein N-linked glycosylation"/>
    <property type="evidence" value="ECO:0007669"/>
    <property type="project" value="TreeGrafter"/>
</dbReference>
<evidence type="ECO:0000256" key="4">
    <source>
        <dbReference type="SAM" id="Phobius"/>
    </source>
</evidence>
<name>A0A4C2E1B3_9SACH</name>
<protein>
    <submittedName>
        <fullName evidence="5">Uncharacterized protein</fullName>
    </submittedName>
</protein>
<dbReference type="Gene3D" id="3.90.550.10">
    <property type="entry name" value="Spore Coat Polysaccharide Biosynthesis Protein SpsA, Chain A"/>
    <property type="match status" value="1"/>
</dbReference>
<evidence type="ECO:0000313" key="6">
    <source>
        <dbReference type="Proteomes" id="UP000301737"/>
    </source>
</evidence>
<keyword evidence="4" id="KW-0812">Transmembrane</keyword>